<dbReference type="EMBL" id="JYDJ01000096">
    <property type="protein sequence ID" value="KRX44430.1"/>
    <property type="molecule type" value="Genomic_DNA"/>
</dbReference>
<protein>
    <submittedName>
        <fullName evidence="1">Uncharacterized protein</fullName>
    </submittedName>
</protein>
<sequence>MYNNSADLIRIQLNRLEIAVVASLDGKAENLPQTQCLQDFQKKIVISRTASTDMQVLSSFKILEYLRSNWVN</sequence>
<keyword evidence="2" id="KW-1185">Reference proteome</keyword>
<organism evidence="1 2">
    <name type="scientific">Trichinella murrelli</name>
    <dbReference type="NCBI Taxonomy" id="144512"/>
    <lineage>
        <taxon>Eukaryota</taxon>
        <taxon>Metazoa</taxon>
        <taxon>Ecdysozoa</taxon>
        <taxon>Nematoda</taxon>
        <taxon>Enoplea</taxon>
        <taxon>Dorylaimia</taxon>
        <taxon>Trichinellida</taxon>
        <taxon>Trichinellidae</taxon>
        <taxon>Trichinella</taxon>
    </lineage>
</organism>
<evidence type="ECO:0000313" key="2">
    <source>
        <dbReference type="Proteomes" id="UP000055048"/>
    </source>
</evidence>
<gene>
    <name evidence="1" type="ORF">T05_10926</name>
</gene>
<name>A0A0V0TZQ4_9BILA</name>
<evidence type="ECO:0000313" key="1">
    <source>
        <dbReference type="EMBL" id="KRX44430.1"/>
    </source>
</evidence>
<dbReference type="Proteomes" id="UP000055048">
    <property type="component" value="Unassembled WGS sequence"/>
</dbReference>
<reference evidence="1 2" key="1">
    <citation type="submission" date="2015-01" db="EMBL/GenBank/DDBJ databases">
        <title>Evolution of Trichinella species and genotypes.</title>
        <authorList>
            <person name="Korhonen P.K."/>
            <person name="Edoardo P."/>
            <person name="Giuseppe L.R."/>
            <person name="Gasser R.B."/>
        </authorList>
    </citation>
    <scope>NUCLEOTIDE SEQUENCE [LARGE SCALE GENOMIC DNA]</scope>
    <source>
        <strain evidence="1">ISS417</strain>
    </source>
</reference>
<proteinExistence type="predicted"/>
<dbReference type="AlphaFoldDB" id="A0A0V0TZQ4"/>
<comment type="caution">
    <text evidence="1">The sequence shown here is derived from an EMBL/GenBank/DDBJ whole genome shotgun (WGS) entry which is preliminary data.</text>
</comment>
<accession>A0A0V0TZQ4</accession>